<evidence type="ECO:0000256" key="1">
    <source>
        <dbReference type="SAM" id="MobiDB-lite"/>
    </source>
</evidence>
<dbReference type="Proteomes" id="UP001357485">
    <property type="component" value="Unassembled WGS sequence"/>
</dbReference>
<organism evidence="2 3">
    <name type="scientific">Cryomyces antarcticus</name>
    <dbReference type="NCBI Taxonomy" id="329879"/>
    <lineage>
        <taxon>Eukaryota</taxon>
        <taxon>Fungi</taxon>
        <taxon>Dikarya</taxon>
        <taxon>Ascomycota</taxon>
        <taxon>Pezizomycotina</taxon>
        <taxon>Dothideomycetes</taxon>
        <taxon>Dothideomycetes incertae sedis</taxon>
        <taxon>Cryomyces</taxon>
    </lineage>
</organism>
<evidence type="ECO:0000313" key="3">
    <source>
        <dbReference type="Proteomes" id="UP001357485"/>
    </source>
</evidence>
<feature type="compositionally biased region" description="Basic residues" evidence="1">
    <location>
        <begin position="1"/>
        <end position="10"/>
    </location>
</feature>
<comment type="caution">
    <text evidence="2">The sequence shown here is derived from an EMBL/GenBank/DDBJ whole genome shotgun (WGS) entry which is preliminary data.</text>
</comment>
<feature type="region of interest" description="Disordered" evidence="1">
    <location>
        <begin position="1"/>
        <end position="106"/>
    </location>
</feature>
<evidence type="ECO:0000313" key="2">
    <source>
        <dbReference type="EMBL" id="KAK5276070.1"/>
    </source>
</evidence>
<gene>
    <name evidence="2" type="ORF">LTR16_011773</name>
</gene>
<feature type="non-terminal residue" evidence="2">
    <location>
        <position position="1"/>
    </location>
</feature>
<sequence length="141" mass="15642">RRRHRRRQPHQPRAARLLHREGAAVPRLAASRPKHQTAAPTTGHAGGARDVGPGSGPVRRGRGRKRQQQLLSKHGQRQRRRRPRRPLRPLGPALLQRLRRPSATYLAPPRRATAAAIAGRVHIDSADDAAPAAQPARRQLP</sequence>
<accession>A0ABR0M2J0</accession>
<feature type="compositionally biased region" description="Basic residues" evidence="1">
    <location>
        <begin position="74"/>
        <end position="87"/>
    </location>
</feature>
<feature type="non-terminal residue" evidence="2">
    <location>
        <position position="141"/>
    </location>
</feature>
<reference evidence="2 3" key="1">
    <citation type="submission" date="2023-08" db="EMBL/GenBank/DDBJ databases">
        <title>Black Yeasts Isolated from many extreme environments.</title>
        <authorList>
            <person name="Coleine C."/>
            <person name="Stajich J.E."/>
            <person name="Selbmann L."/>
        </authorList>
    </citation>
    <scope>NUCLEOTIDE SEQUENCE [LARGE SCALE GENOMIC DNA]</scope>
    <source>
        <strain evidence="2 3">CCFEE 536</strain>
    </source>
</reference>
<name>A0ABR0M2J0_9PEZI</name>
<keyword evidence="3" id="KW-1185">Reference proteome</keyword>
<dbReference type="EMBL" id="JAVRRA010003774">
    <property type="protein sequence ID" value="KAK5276070.1"/>
    <property type="molecule type" value="Genomic_DNA"/>
</dbReference>
<feature type="compositionally biased region" description="Low complexity" evidence="1">
    <location>
        <begin position="88"/>
        <end position="106"/>
    </location>
</feature>
<proteinExistence type="predicted"/>
<protein>
    <submittedName>
        <fullName evidence="2">Uncharacterized protein</fullName>
    </submittedName>
</protein>